<accession>A0ABV7N4X7</accession>
<keyword evidence="3" id="KW-1003">Cell membrane</keyword>
<dbReference type="EMBL" id="JBHRVQ010000001">
    <property type="protein sequence ID" value="MFC3387888.1"/>
    <property type="molecule type" value="Genomic_DNA"/>
</dbReference>
<protein>
    <submittedName>
        <fullName evidence="8">DoxX family protein</fullName>
    </submittedName>
</protein>
<evidence type="ECO:0000256" key="6">
    <source>
        <dbReference type="ARBA" id="ARBA00023136"/>
    </source>
</evidence>
<evidence type="ECO:0000256" key="4">
    <source>
        <dbReference type="ARBA" id="ARBA00022692"/>
    </source>
</evidence>
<gene>
    <name evidence="8" type="ORF">ACFOEO_04650</name>
</gene>
<dbReference type="InterPro" id="IPR051907">
    <property type="entry name" value="DoxX-like_oxidoreductase"/>
</dbReference>
<evidence type="ECO:0000256" key="1">
    <source>
        <dbReference type="ARBA" id="ARBA00004651"/>
    </source>
</evidence>
<feature type="transmembrane region" description="Helical" evidence="7">
    <location>
        <begin position="74"/>
        <end position="95"/>
    </location>
</feature>
<dbReference type="PANTHER" id="PTHR33452">
    <property type="entry name" value="OXIDOREDUCTASE CATD-RELATED"/>
    <property type="match status" value="1"/>
</dbReference>
<evidence type="ECO:0000313" key="9">
    <source>
        <dbReference type="Proteomes" id="UP001595637"/>
    </source>
</evidence>
<keyword evidence="4 7" id="KW-0812">Transmembrane</keyword>
<dbReference type="InterPro" id="IPR032808">
    <property type="entry name" value="DoxX"/>
</dbReference>
<evidence type="ECO:0000256" key="7">
    <source>
        <dbReference type="SAM" id="Phobius"/>
    </source>
</evidence>
<feature type="transmembrane region" description="Helical" evidence="7">
    <location>
        <begin position="7"/>
        <end position="25"/>
    </location>
</feature>
<keyword evidence="9" id="KW-1185">Reference proteome</keyword>
<comment type="similarity">
    <text evidence="2">Belongs to the DoxX family.</text>
</comment>
<dbReference type="RefSeq" id="WP_380652516.1">
    <property type="nucleotide sequence ID" value="NZ_JBHRVQ010000001.1"/>
</dbReference>
<name>A0ABV7N4X7_9STAP</name>
<evidence type="ECO:0000256" key="5">
    <source>
        <dbReference type="ARBA" id="ARBA00022989"/>
    </source>
</evidence>
<reference evidence="9" key="1">
    <citation type="journal article" date="2019" name="Int. J. Syst. Evol. Microbiol.">
        <title>The Global Catalogue of Microorganisms (GCM) 10K type strain sequencing project: providing services to taxonomists for standard genome sequencing and annotation.</title>
        <authorList>
            <consortium name="The Broad Institute Genomics Platform"/>
            <consortium name="The Broad Institute Genome Sequencing Center for Infectious Disease"/>
            <person name="Wu L."/>
            <person name="Ma J."/>
        </authorList>
    </citation>
    <scope>NUCLEOTIDE SEQUENCE [LARGE SCALE GENOMIC DNA]</scope>
    <source>
        <strain evidence="9">CCM 7756</strain>
    </source>
</reference>
<feature type="transmembrane region" description="Helical" evidence="7">
    <location>
        <begin position="47"/>
        <end position="67"/>
    </location>
</feature>
<feature type="transmembrane region" description="Helical" evidence="7">
    <location>
        <begin position="101"/>
        <end position="119"/>
    </location>
</feature>
<organism evidence="8 9">
    <name type="scientific">Salinicoccus sesuvii</name>
    <dbReference type="NCBI Taxonomy" id="868281"/>
    <lineage>
        <taxon>Bacteria</taxon>
        <taxon>Bacillati</taxon>
        <taxon>Bacillota</taxon>
        <taxon>Bacilli</taxon>
        <taxon>Bacillales</taxon>
        <taxon>Staphylococcaceae</taxon>
        <taxon>Salinicoccus</taxon>
    </lineage>
</organism>
<evidence type="ECO:0000313" key="8">
    <source>
        <dbReference type="EMBL" id="MFC3387888.1"/>
    </source>
</evidence>
<proteinExistence type="inferred from homology"/>
<keyword evidence="5 7" id="KW-1133">Transmembrane helix</keyword>
<dbReference type="PANTHER" id="PTHR33452:SF1">
    <property type="entry name" value="INNER MEMBRANE PROTEIN YPHA-RELATED"/>
    <property type="match status" value="1"/>
</dbReference>
<keyword evidence="6 7" id="KW-0472">Membrane</keyword>
<comment type="subcellular location">
    <subcellularLocation>
        <location evidence="1">Cell membrane</location>
        <topology evidence="1">Multi-pass membrane protein</topology>
    </subcellularLocation>
</comment>
<dbReference type="Proteomes" id="UP001595637">
    <property type="component" value="Unassembled WGS sequence"/>
</dbReference>
<evidence type="ECO:0000256" key="2">
    <source>
        <dbReference type="ARBA" id="ARBA00006679"/>
    </source>
</evidence>
<evidence type="ECO:0000256" key="3">
    <source>
        <dbReference type="ARBA" id="ARBA00022475"/>
    </source>
</evidence>
<comment type="caution">
    <text evidence="8">The sequence shown here is derived from an EMBL/GenBank/DDBJ whole genome shotgun (WGS) entry which is preliminary data.</text>
</comment>
<sequence>MNNRTEIGALILRVVAGLIFLAHGIEKFQGRIGNTAKWFGSIGLPEFLAYGVGGLEVLGGILLILGLGVRIVGALFVLLLLGAIITVQLAAGFVGGYAYDLALLAISIYLVLGGSRLYALDQVVFKAKNNGTAK</sequence>
<dbReference type="Pfam" id="PF07681">
    <property type="entry name" value="DoxX"/>
    <property type="match status" value="1"/>
</dbReference>